<evidence type="ECO:0000313" key="3">
    <source>
        <dbReference type="Proteomes" id="UP000825799"/>
    </source>
</evidence>
<proteinExistence type="predicted"/>
<sequence length="758" mass="81181">MTDPNFNIVRPAAPETKAELDVSDIWRRADAANPAHPFLARYALPPQHLRQIGDHLVAPLTTRGGSLVGLRLVDPHGAEDAYPAVADHACFVLEHDAPTRTIIVQGSVADALAIHASTDARVLLVSSATDALKLHAQLSADRPARPLVVAFSSGDVAAALAPVGERLVFGLVPPPGPTWAELYAHRGPAGVASWLDDPAIIFGGVAMPDYLAVRASGLWICLEDRCSSRIGGAVVAIALAHDENKQNWQRVLYMRDRDGSDRHLFVPEQLFWQNPNRVAGTLINAGFDLGTGCAEQLVRQLVQTSVEKRLVVVARPGWHREHYVKPDGTIGPRSSRVPVLAGSVGTAPAISAERLELWRRTVGRYAEGNSRLTAALGIALGGIAIGLFDGQLGIGLHLNGLSSLGKTTALRVAASVFGPAHTEVRSWSATDSGLEVLAVRHHHRCLILDELAQIRPDAAAQAAYLLANGSGRQRANGGGRARPAEHWKLTFLSSGEISLEEKVAERSGAPQVREGQAVRLIDLPADAGCGHGIYEDLHGFADGAALSDALNQATEQSMGDIADEFAGAIANDIEQTRAFLRTEQERFVRSSLPDEADGIVRRVYSSLGFLAAAAELATRKGILPWRPGSGHADIGVCAHAWFSAWRLRSGMNRPHALTQAWLAENIARLTPWELAARDVDEPGYYCHARNVVYLKAAGWRDLCGDLSSAYMQAALKEAGVVRYTTARPPRGKPGKFYIIDAATLGDGSSEGNNSKNPG</sequence>
<protein>
    <submittedName>
        <fullName evidence="2">DUF927 domain-containing protein</fullName>
    </submittedName>
</protein>
<accession>A0ABX8WE46</accession>
<reference evidence="2 3" key="1">
    <citation type="submission" date="2021-08" db="EMBL/GenBank/DDBJ databases">
        <title>Devosia salina sp. nov., isolated from the South China Sea sediment.</title>
        <authorList>
            <person name="Zhou Z."/>
        </authorList>
    </citation>
    <scope>NUCLEOTIDE SEQUENCE [LARGE SCALE GENOMIC DNA]</scope>
    <source>
        <strain evidence="2 3">SCS-3</strain>
    </source>
</reference>
<organism evidence="2 3">
    <name type="scientific">Devosia salina</name>
    <dbReference type="NCBI Taxonomy" id="2860336"/>
    <lineage>
        <taxon>Bacteria</taxon>
        <taxon>Pseudomonadati</taxon>
        <taxon>Pseudomonadota</taxon>
        <taxon>Alphaproteobacteria</taxon>
        <taxon>Hyphomicrobiales</taxon>
        <taxon>Devosiaceae</taxon>
        <taxon>Devosia</taxon>
    </lineage>
</organism>
<name>A0ABX8WE46_9HYPH</name>
<dbReference type="Pfam" id="PF06048">
    <property type="entry name" value="DUF927"/>
    <property type="match status" value="1"/>
</dbReference>
<evidence type="ECO:0000313" key="2">
    <source>
        <dbReference type="EMBL" id="QYO76683.1"/>
    </source>
</evidence>
<dbReference type="RefSeq" id="WP_220305148.1">
    <property type="nucleotide sequence ID" value="NZ_CP080590.1"/>
</dbReference>
<evidence type="ECO:0000259" key="1">
    <source>
        <dbReference type="Pfam" id="PF06048"/>
    </source>
</evidence>
<dbReference type="EMBL" id="CP080590">
    <property type="protein sequence ID" value="QYO76683.1"/>
    <property type="molecule type" value="Genomic_DNA"/>
</dbReference>
<gene>
    <name evidence="2" type="ORF">K1X15_19235</name>
</gene>
<dbReference type="Proteomes" id="UP000825799">
    <property type="component" value="Chromosome"/>
</dbReference>
<dbReference type="InterPro" id="IPR009270">
    <property type="entry name" value="DUF927"/>
</dbReference>
<keyword evidence="3" id="KW-1185">Reference proteome</keyword>
<feature type="domain" description="DUF927" evidence="1">
    <location>
        <begin position="232"/>
        <end position="484"/>
    </location>
</feature>